<dbReference type="InterPro" id="IPR007263">
    <property type="entry name" value="DCC1-like"/>
</dbReference>
<reference evidence="1" key="1">
    <citation type="submission" date="2021-04" db="EMBL/GenBank/DDBJ databases">
        <authorList>
            <person name="Pira H."/>
            <person name="Risdian C."/>
            <person name="Wink J."/>
        </authorList>
    </citation>
    <scope>NUCLEOTIDE SEQUENCE</scope>
    <source>
        <strain evidence="1">WH158</strain>
    </source>
</reference>
<accession>A0A9X1JLG2</accession>
<organism evidence="1 2">
    <name type="scientific">Erythrobacter crassostreae</name>
    <dbReference type="NCBI Taxonomy" id="2828328"/>
    <lineage>
        <taxon>Bacteria</taxon>
        <taxon>Pseudomonadati</taxon>
        <taxon>Pseudomonadota</taxon>
        <taxon>Alphaproteobacteria</taxon>
        <taxon>Sphingomonadales</taxon>
        <taxon>Erythrobacteraceae</taxon>
        <taxon>Erythrobacter/Porphyrobacter group</taxon>
        <taxon>Erythrobacter</taxon>
    </lineage>
</organism>
<dbReference type="GO" id="GO:0015035">
    <property type="term" value="F:protein-disulfide reductase activity"/>
    <property type="evidence" value="ECO:0007669"/>
    <property type="project" value="InterPro"/>
</dbReference>
<dbReference type="AlphaFoldDB" id="A0A9X1JLG2"/>
<dbReference type="Pfam" id="PF04134">
    <property type="entry name" value="DCC1-like"/>
    <property type="match status" value="1"/>
</dbReference>
<evidence type="ECO:0000313" key="2">
    <source>
        <dbReference type="Proteomes" id="UP001138681"/>
    </source>
</evidence>
<dbReference type="Proteomes" id="UP001138681">
    <property type="component" value="Unassembled WGS sequence"/>
</dbReference>
<dbReference type="EMBL" id="JAGSPC010000001">
    <property type="protein sequence ID" value="MBV7258309.1"/>
    <property type="molecule type" value="Genomic_DNA"/>
</dbReference>
<dbReference type="RefSeq" id="WP_218403641.1">
    <property type="nucleotide sequence ID" value="NZ_JAGSPC010000001.1"/>
</dbReference>
<dbReference type="PANTHER" id="PTHR33639">
    <property type="entry name" value="THIOL-DISULFIDE OXIDOREDUCTASE DCC"/>
    <property type="match status" value="1"/>
</dbReference>
<gene>
    <name evidence="1" type="ORF">KCG46_01825</name>
</gene>
<name>A0A9X1JLG2_9SPHN</name>
<protein>
    <submittedName>
        <fullName evidence="1">DUF393 domain-containing protein</fullName>
    </submittedName>
</protein>
<dbReference type="InterPro" id="IPR052927">
    <property type="entry name" value="DCC_oxidoreductase"/>
</dbReference>
<sequence length="143" mass="16642">MTLIKGEHEIPVPDDPVIVFDGMCVLCSANAQFVLKYDRRQVFRLAAMQDEVGAELMRRAGLDPKDPMSLVVFDSDRIWRDSDAVIRIYDRMGWPWRIARIGSLVPRVVRDPLYHLIARNRYRIFGKRETCWVPTPEQASRIL</sequence>
<evidence type="ECO:0000313" key="1">
    <source>
        <dbReference type="EMBL" id="MBV7258309.1"/>
    </source>
</evidence>
<dbReference type="PANTHER" id="PTHR33639:SF2">
    <property type="entry name" value="DUF393 DOMAIN-CONTAINING PROTEIN"/>
    <property type="match status" value="1"/>
</dbReference>
<keyword evidence="2" id="KW-1185">Reference proteome</keyword>
<proteinExistence type="predicted"/>
<comment type="caution">
    <text evidence="1">The sequence shown here is derived from an EMBL/GenBank/DDBJ whole genome shotgun (WGS) entry which is preliminary data.</text>
</comment>